<dbReference type="InterPro" id="IPR036412">
    <property type="entry name" value="HAD-like_sf"/>
</dbReference>
<dbReference type="STRING" id="478820.A0A196S7Z8"/>
<comment type="caution">
    <text evidence="3">The sequence shown here is derived from an EMBL/GenBank/DDBJ whole genome shotgun (WGS) entry which is preliminary data.</text>
</comment>
<dbReference type="AlphaFoldDB" id="A0A196S7Z8"/>
<evidence type="ECO:0000313" key="4">
    <source>
        <dbReference type="Proteomes" id="UP000078348"/>
    </source>
</evidence>
<sequence>MNFPFQLLRKRLEKADINLLVKMKVFMFDCDGVLWRGKTPIRGAVETLNYLRDHGKSIYYCTNSSARSRADTLDRLKSYGVDASINEIITSSYATACYLKDQPNHKDAYVIGEKGIYDELEAVGIKCHGMEDNSQTDISCLKDMNPDVGTVVVGLDKSVNYVKLSRAASYIRDYHCPFVATNNDAADPNEQGLIVGAAGCMVSAVSAICGKQPDIILGKPNPTFLGIVRKQHPEVDPWDIMMVGDRLETDIALAKQNGLKSLSVLSGITKEEDVLNCKDEMAPLFYTDSVADLKDIFVFAEDMTNEDEEKQALAELERLKQEKKEMRRKQREERRRIKEQREKEIEEGKKILKEELEKMEKEEMKGKEKKEPEKEEGADEEMKKMEEELRK</sequence>
<organism evidence="3 4">
    <name type="scientific">Blastocystis sp. subtype 1 (strain ATCC 50177 / NandII)</name>
    <dbReference type="NCBI Taxonomy" id="478820"/>
    <lineage>
        <taxon>Eukaryota</taxon>
        <taxon>Sar</taxon>
        <taxon>Stramenopiles</taxon>
        <taxon>Bigyra</taxon>
        <taxon>Opalozoa</taxon>
        <taxon>Opalinata</taxon>
        <taxon>Blastocystidae</taxon>
        <taxon>Blastocystis</taxon>
    </lineage>
</organism>
<dbReference type="GO" id="GO:0016791">
    <property type="term" value="F:phosphatase activity"/>
    <property type="evidence" value="ECO:0007669"/>
    <property type="project" value="InterPro"/>
</dbReference>
<dbReference type="NCBIfam" id="TIGR01452">
    <property type="entry name" value="PGP_euk"/>
    <property type="match status" value="1"/>
</dbReference>
<dbReference type="NCBIfam" id="TIGR01460">
    <property type="entry name" value="HAD-SF-IIA"/>
    <property type="match status" value="1"/>
</dbReference>
<dbReference type="SUPFAM" id="SSF56784">
    <property type="entry name" value="HAD-like"/>
    <property type="match status" value="1"/>
</dbReference>
<reference evidence="3 4" key="1">
    <citation type="submission" date="2016-05" db="EMBL/GenBank/DDBJ databases">
        <title>Nuclear genome of Blastocystis sp. subtype 1 NandII.</title>
        <authorList>
            <person name="Gentekaki E."/>
            <person name="Curtis B."/>
            <person name="Stairs C."/>
            <person name="Eme L."/>
            <person name="Herman E."/>
            <person name="Klimes V."/>
            <person name="Arias M.C."/>
            <person name="Elias M."/>
            <person name="Hilliou F."/>
            <person name="Klute M."/>
            <person name="Malik S.-B."/>
            <person name="Pightling A."/>
            <person name="Rachubinski R."/>
            <person name="Salas D."/>
            <person name="Schlacht A."/>
            <person name="Suga H."/>
            <person name="Archibald J."/>
            <person name="Ball S.G."/>
            <person name="Clark G."/>
            <person name="Dacks J."/>
            <person name="Van Der Giezen M."/>
            <person name="Tsaousis A."/>
            <person name="Roger A."/>
        </authorList>
    </citation>
    <scope>NUCLEOTIDE SEQUENCE [LARGE SCALE GENOMIC DNA]</scope>
    <source>
        <strain evidence="4">ATCC 50177 / NandII</strain>
    </source>
</reference>
<dbReference type="Pfam" id="PF13242">
    <property type="entry name" value="Hydrolase_like"/>
    <property type="match status" value="1"/>
</dbReference>
<accession>A0A196S7Z8</accession>
<evidence type="ECO:0000256" key="1">
    <source>
        <dbReference type="ARBA" id="ARBA00022801"/>
    </source>
</evidence>
<feature type="region of interest" description="Disordered" evidence="2">
    <location>
        <begin position="323"/>
        <end position="391"/>
    </location>
</feature>
<dbReference type="GO" id="GO:0005737">
    <property type="term" value="C:cytoplasm"/>
    <property type="evidence" value="ECO:0007669"/>
    <property type="project" value="TreeGrafter"/>
</dbReference>
<dbReference type="Proteomes" id="UP000078348">
    <property type="component" value="Unassembled WGS sequence"/>
</dbReference>
<keyword evidence="1" id="KW-0378">Hydrolase</keyword>
<keyword evidence="4" id="KW-1185">Reference proteome</keyword>
<dbReference type="OrthoDB" id="413953at2759"/>
<dbReference type="PANTHER" id="PTHR19288:SF46">
    <property type="entry name" value="HALOACID DEHALOGENASE-LIKE HYDROLASE DOMAIN-CONTAINING PROTEIN 2"/>
    <property type="match status" value="1"/>
</dbReference>
<dbReference type="Pfam" id="PF13344">
    <property type="entry name" value="Hydrolase_6"/>
    <property type="match status" value="1"/>
</dbReference>
<dbReference type="InterPro" id="IPR023214">
    <property type="entry name" value="HAD_sf"/>
</dbReference>
<evidence type="ECO:0000313" key="3">
    <source>
        <dbReference type="EMBL" id="OAO12202.1"/>
    </source>
</evidence>
<dbReference type="EMBL" id="LXWW01000559">
    <property type="protein sequence ID" value="OAO12202.1"/>
    <property type="molecule type" value="Genomic_DNA"/>
</dbReference>
<gene>
    <name evidence="3" type="ORF">AV274_6143</name>
</gene>
<evidence type="ECO:0000256" key="2">
    <source>
        <dbReference type="SAM" id="MobiDB-lite"/>
    </source>
</evidence>
<dbReference type="PANTHER" id="PTHR19288">
    <property type="entry name" value="4-NITROPHENYLPHOSPHATASE-RELATED"/>
    <property type="match status" value="1"/>
</dbReference>
<proteinExistence type="predicted"/>
<dbReference type="InterPro" id="IPR006357">
    <property type="entry name" value="HAD-SF_hydro_IIA"/>
</dbReference>
<name>A0A196S7Z8_BLAHN</name>
<protein>
    <submittedName>
        <fullName evidence="3">4-nitrophenyl phosphatase</fullName>
    </submittedName>
</protein>
<dbReference type="Gene3D" id="3.40.50.1000">
    <property type="entry name" value="HAD superfamily/HAD-like"/>
    <property type="match status" value="2"/>
</dbReference>
<dbReference type="InterPro" id="IPR006349">
    <property type="entry name" value="PGP_euk"/>
</dbReference>